<reference evidence="2" key="1">
    <citation type="submission" date="2013-08" db="EMBL/GenBank/DDBJ databases">
        <authorList>
            <person name="Mendez C."/>
            <person name="Richter M."/>
            <person name="Ferrer M."/>
            <person name="Sanchez J."/>
        </authorList>
    </citation>
    <scope>NUCLEOTIDE SEQUENCE</scope>
</reference>
<dbReference type="InterPro" id="IPR036554">
    <property type="entry name" value="GHMP_kinase_C_sf"/>
</dbReference>
<feature type="domain" description="GHMP kinase C-terminal" evidence="1">
    <location>
        <begin position="66"/>
        <end position="133"/>
    </location>
</feature>
<protein>
    <submittedName>
        <fullName evidence="2">Phosphomevalonate kinase</fullName>
    </submittedName>
</protein>
<dbReference type="Gene3D" id="3.30.70.890">
    <property type="entry name" value="GHMP kinase, C-terminal domain"/>
    <property type="match status" value="1"/>
</dbReference>
<keyword evidence="2" id="KW-0418">Kinase</keyword>
<reference evidence="2" key="2">
    <citation type="journal article" date="2014" name="ISME J.">
        <title>Microbial stratification in low pH oxic and suboxic macroscopic growths along an acid mine drainage.</title>
        <authorList>
            <person name="Mendez-Garcia C."/>
            <person name="Mesa V."/>
            <person name="Sprenger R.R."/>
            <person name="Richter M."/>
            <person name="Diez M.S."/>
            <person name="Solano J."/>
            <person name="Bargiela R."/>
            <person name="Golyshina O.V."/>
            <person name="Manteca A."/>
            <person name="Ramos J.L."/>
            <person name="Gallego J.R."/>
            <person name="Llorente I."/>
            <person name="Martins Dos Santos V.A."/>
            <person name="Jensen O.N."/>
            <person name="Pelaez A.I."/>
            <person name="Sanchez J."/>
            <person name="Ferrer M."/>
        </authorList>
    </citation>
    <scope>NUCLEOTIDE SEQUENCE</scope>
</reference>
<dbReference type="SUPFAM" id="SSF55060">
    <property type="entry name" value="GHMP Kinase, C-terminal domain"/>
    <property type="match status" value="1"/>
</dbReference>
<comment type="caution">
    <text evidence="2">The sequence shown here is derived from an EMBL/GenBank/DDBJ whole genome shotgun (WGS) entry which is preliminary data.</text>
</comment>
<accession>T1AKJ2</accession>
<feature type="non-terminal residue" evidence="2">
    <location>
        <position position="1"/>
    </location>
</feature>
<dbReference type="Pfam" id="PF08544">
    <property type="entry name" value="GHMP_kinases_C"/>
    <property type="match status" value="1"/>
</dbReference>
<organism evidence="2">
    <name type="scientific">mine drainage metagenome</name>
    <dbReference type="NCBI Taxonomy" id="410659"/>
    <lineage>
        <taxon>unclassified sequences</taxon>
        <taxon>metagenomes</taxon>
        <taxon>ecological metagenomes</taxon>
    </lineage>
</organism>
<sequence length="152" mass="16958">DLHLWMIWTRRATETRLMLSQLAGWQQSSPEVFNRILNQLTDAAQRSADMAEQGQTRLLLQSFRLYADALRVLSEASGIDIISREHQEIRSVAEKMGLVYKPSGAGGGDIGFAATDDPGLIEPFQHRIEAMGYHSMAVPVDSFGYQVTCESE</sequence>
<dbReference type="AlphaFoldDB" id="T1AKJ2"/>
<dbReference type="EMBL" id="AUZX01011663">
    <property type="protein sequence ID" value="EQD42550.1"/>
    <property type="molecule type" value="Genomic_DNA"/>
</dbReference>
<evidence type="ECO:0000259" key="1">
    <source>
        <dbReference type="Pfam" id="PF08544"/>
    </source>
</evidence>
<keyword evidence="2" id="KW-0808">Transferase</keyword>
<dbReference type="GO" id="GO:0016301">
    <property type="term" value="F:kinase activity"/>
    <property type="evidence" value="ECO:0007669"/>
    <property type="project" value="UniProtKB-KW"/>
</dbReference>
<evidence type="ECO:0000313" key="2">
    <source>
        <dbReference type="EMBL" id="EQD42550.1"/>
    </source>
</evidence>
<name>T1AKJ2_9ZZZZ</name>
<dbReference type="InterPro" id="IPR013750">
    <property type="entry name" value="GHMP_kinase_C_dom"/>
</dbReference>
<gene>
    <name evidence="2" type="ORF">B1A_15884</name>
</gene>
<proteinExistence type="predicted"/>